<comment type="similarity">
    <text evidence="1 7">Belongs to the ATP-dependent AMP-binding enzyme family.</text>
</comment>
<feature type="domain" description="AMP-dependent synthetase/ligase" evidence="8">
    <location>
        <begin position="24"/>
        <end position="462"/>
    </location>
</feature>
<dbReference type="RefSeq" id="XP_013232004.1">
    <property type="nucleotide sequence ID" value="XM_013376550.1"/>
</dbReference>
<evidence type="ECO:0000256" key="1">
    <source>
        <dbReference type="ARBA" id="ARBA00006432"/>
    </source>
</evidence>
<dbReference type="InterPro" id="IPR042099">
    <property type="entry name" value="ANL_N_sf"/>
</dbReference>
<evidence type="ECO:0000256" key="4">
    <source>
        <dbReference type="ARBA" id="ARBA00022832"/>
    </source>
</evidence>
<keyword evidence="10" id="KW-1185">Reference proteome</keyword>
<dbReference type="InterPro" id="IPR000873">
    <property type="entry name" value="AMP-dep_synth/lig_dom"/>
</dbReference>
<dbReference type="InterPro" id="IPR020845">
    <property type="entry name" value="AMP-binding_CS"/>
</dbReference>
<evidence type="ECO:0000313" key="9">
    <source>
        <dbReference type="EMBL" id="CDJ41254.1"/>
    </source>
</evidence>
<dbReference type="Pfam" id="PF00501">
    <property type="entry name" value="AMP-binding"/>
    <property type="match status" value="1"/>
</dbReference>
<gene>
    <name evidence="9" type="ORF">ETH_00011645</name>
</gene>
<dbReference type="Proteomes" id="UP000030747">
    <property type="component" value="Unassembled WGS sequence"/>
</dbReference>
<dbReference type="VEuPathDB" id="ToxoDB:ETH_00011645"/>
<keyword evidence="2 7" id="KW-0436">Ligase</keyword>
<dbReference type="GO" id="GO:0016020">
    <property type="term" value="C:membrane"/>
    <property type="evidence" value="ECO:0007669"/>
    <property type="project" value="TreeGrafter"/>
</dbReference>
<comment type="catalytic activity">
    <reaction evidence="7">
        <text>a long-chain fatty acid + ATP + CoA = a long-chain fatty acyl-CoA + AMP + diphosphate</text>
        <dbReference type="Rhea" id="RHEA:15421"/>
        <dbReference type="ChEBI" id="CHEBI:30616"/>
        <dbReference type="ChEBI" id="CHEBI:33019"/>
        <dbReference type="ChEBI" id="CHEBI:57287"/>
        <dbReference type="ChEBI" id="CHEBI:57560"/>
        <dbReference type="ChEBI" id="CHEBI:83139"/>
        <dbReference type="ChEBI" id="CHEBI:456215"/>
        <dbReference type="EC" id="6.2.1.3"/>
    </reaction>
</comment>
<keyword evidence="3 7" id="KW-0547">Nucleotide-binding</keyword>
<evidence type="ECO:0000256" key="3">
    <source>
        <dbReference type="ARBA" id="ARBA00022741"/>
    </source>
</evidence>
<accession>U6KY42</accession>
<evidence type="ECO:0000313" key="10">
    <source>
        <dbReference type="Proteomes" id="UP000030747"/>
    </source>
</evidence>
<sequence length="770" mass="85890">MGVGRSPEGPCLGTRQLLPDGRKGDYVWKTYREVERLAIEVGSGLLNEDLVPQRVFTDVSGSQLTLRCIGIFAKNREEWVITEHASNAYGITVIPLYDTLGPQSTRFILGETQMKTVVSDGDCLVKLLDALQQQHAADSTSATSQQRDIAMECIVTVDDIPEDQKERAATLNLRLLSWNDLLELGRRSVVPLSNEVQPTLESLHTICYTSGTTGSPKGVMMSHGNFVACVATAIEGPLHENGLHLYSSDCLLSYLPLAHVYERFCENVFFSYGARVGFYSGDTHKLLDDVQVLKPTVFCSVPRLFQRIEARVTSSLQGKSFVARSLFNQALAAKIRRLRSSGIPQHPFWDKVVFDKFKNLMGGRVRIMLTGSAPLDPHTLERMRAFFCCWIVEGYGMTETMGASFLTWNVYDNNPGQIGGVLPSLEFCLLDVSETMNKYSIKDEIPKGELCVRGSTVSAGYFRNAEETRAAIDKDGWLHTGDIAALLPNGGVQIIDRKKNIFKLAQGEYVAPEKVETVYMQSRFVAQCFVFGFSSETSLVAIVVPDQEQTLRWLREVRGADVADSRPFEEWVKDSAVQKAVYDDMQQVGKMQGLKGFELARKIHLHSEQFTVENGLLTPTFKLKRHYAQEVSDFHAREAEDIDTTTGLCRGICGTASKRLSLDLRLLGNMKTKIHSEVVNCSVGCSAASTGAELRSFLRRDKDDVRRNTYGTRRMILSLFFPQSHNRVMGRRQGEGGKLILQTVKGNGTRARFGLSLPKTHGLGHNYETW</sequence>
<dbReference type="PROSITE" id="PS00455">
    <property type="entry name" value="AMP_BINDING"/>
    <property type="match status" value="1"/>
</dbReference>
<dbReference type="GO" id="GO:0004467">
    <property type="term" value="F:long-chain fatty acid-CoA ligase activity"/>
    <property type="evidence" value="ECO:0007669"/>
    <property type="project" value="UniProtKB-EC"/>
</dbReference>
<dbReference type="InterPro" id="IPR045311">
    <property type="entry name" value="LC-FACS_euk"/>
</dbReference>
<dbReference type="PANTHER" id="PTHR43272">
    <property type="entry name" value="LONG-CHAIN-FATTY-ACID--COA LIGASE"/>
    <property type="match status" value="1"/>
</dbReference>
<dbReference type="CDD" id="cd05927">
    <property type="entry name" value="LC-FACS_euk"/>
    <property type="match status" value="1"/>
</dbReference>
<proteinExistence type="inferred from homology"/>
<dbReference type="EC" id="6.2.1.3" evidence="6 7"/>
<dbReference type="OMA" id="KCPIVEH"/>
<dbReference type="GO" id="GO:0005783">
    <property type="term" value="C:endoplasmic reticulum"/>
    <property type="evidence" value="ECO:0007669"/>
    <property type="project" value="TreeGrafter"/>
</dbReference>
<evidence type="ECO:0000256" key="5">
    <source>
        <dbReference type="ARBA" id="ARBA00022840"/>
    </source>
</evidence>
<organism evidence="9 10">
    <name type="scientific">Eimeria tenella</name>
    <name type="common">Coccidian parasite</name>
    <dbReference type="NCBI Taxonomy" id="5802"/>
    <lineage>
        <taxon>Eukaryota</taxon>
        <taxon>Sar</taxon>
        <taxon>Alveolata</taxon>
        <taxon>Apicomplexa</taxon>
        <taxon>Conoidasida</taxon>
        <taxon>Coccidia</taxon>
        <taxon>Eucoccidiorida</taxon>
        <taxon>Eimeriorina</taxon>
        <taxon>Eimeriidae</taxon>
        <taxon>Eimeria</taxon>
    </lineage>
</organism>
<evidence type="ECO:0000256" key="6">
    <source>
        <dbReference type="ARBA" id="ARBA00026121"/>
    </source>
</evidence>
<dbReference type="GO" id="GO:0005524">
    <property type="term" value="F:ATP binding"/>
    <property type="evidence" value="ECO:0007669"/>
    <property type="project" value="UniProtKB-KW"/>
</dbReference>
<keyword evidence="4 7" id="KW-0276">Fatty acid metabolism</keyword>
<dbReference type="EMBL" id="HG675579">
    <property type="protein sequence ID" value="CDJ41254.1"/>
    <property type="molecule type" value="Genomic_DNA"/>
</dbReference>
<name>U6KY42_EIMTE</name>
<dbReference type="SUPFAM" id="SSF56801">
    <property type="entry name" value="Acetyl-CoA synthetase-like"/>
    <property type="match status" value="1"/>
</dbReference>
<dbReference type="AlphaFoldDB" id="U6KY42"/>
<evidence type="ECO:0000256" key="7">
    <source>
        <dbReference type="RuleBase" id="RU369030"/>
    </source>
</evidence>
<keyword evidence="7" id="KW-0443">Lipid metabolism</keyword>
<evidence type="ECO:0000256" key="2">
    <source>
        <dbReference type="ARBA" id="ARBA00022598"/>
    </source>
</evidence>
<comment type="function">
    <text evidence="7">Catalyzes the conversion of long-chain fatty acids to their active form acyl-CoAs for both synthesis of cellular lipids, and degradation via beta-oxidation.</text>
</comment>
<dbReference type="GeneID" id="25251515"/>
<dbReference type="OrthoDB" id="1700726at2759"/>
<reference evidence="9" key="1">
    <citation type="submission" date="2013-10" db="EMBL/GenBank/DDBJ databases">
        <title>Genomic analysis of the causative agents of coccidiosis in chickens.</title>
        <authorList>
            <person name="Reid A.J."/>
            <person name="Blake D."/>
            <person name="Billington K."/>
            <person name="Browne H."/>
            <person name="Dunn M."/>
            <person name="Hung S."/>
            <person name="Kawahara F."/>
            <person name="Miranda-Saavedra D."/>
            <person name="Mourier T."/>
            <person name="Nagra H."/>
            <person name="Otto T.D."/>
            <person name="Rawlings N."/>
            <person name="Sanchez A."/>
            <person name="Sanders M."/>
            <person name="Subramaniam C."/>
            <person name="Tay Y."/>
            <person name="Dear P."/>
            <person name="Doerig C."/>
            <person name="Gruber A."/>
            <person name="Parkinson J."/>
            <person name="Shirley M."/>
            <person name="Wan K.L."/>
            <person name="Berriman M."/>
            <person name="Tomley F."/>
            <person name="Pain A."/>
        </authorList>
    </citation>
    <scope>NUCLEOTIDE SEQUENCE [LARGE SCALE GENOMIC DNA]</scope>
    <source>
        <strain evidence="9">Houghton</strain>
    </source>
</reference>
<dbReference type="VEuPathDB" id="ToxoDB:ETH2_0509500"/>
<keyword evidence="5 7" id="KW-0067">ATP-binding</keyword>
<reference evidence="9" key="2">
    <citation type="submission" date="2013-10" db="EMBL/GenBank/DDBJ databases">
        <authorList>
            <person name="Aslett M."/>
        </authorList>
    </citation>
    <scope>NUCLEOTIDE SEQUENCE [LARGE SCALE GENOMIC DNA]</scope>
    <source>
        <strain evidence="9">Houghton</strain>
    </source>
</reference>
<evidence type="ECO:0000259" key="8">
    <source>
        <dbReference type="Pfam" id="PF00501"/>
    </source>
</evidence>
<protein>
    <recommendedName>
        <fullName evidence="6 7">Long-chain-fatty-acid--CoA ligase</fullName>
        <ecNumber evidence="6 7">6.2.1.3</ecNumber>
    </recommendedName>
</protein>
<dbReference type="Gene3D" id="3.40.50.12780">
    <property type="entry name" value="N-terminal domain of ligase-like"/>
    <property type="match status" value="1"/>
</dbReference>
<dbReference type="PANTHER" id="PTHR43272:SF33">
    <property type="entry name" value="AMP-BINDING DOMAIN-CONTAINING PROTEIN-RELATED"/>
    <property type="match status" value="1"/>
</dbReference>